<name>A0AAV8Z7U7_9CUCU</name>
<proteinExistence type="predicted"/>
<dbReference type="PANTHER" id="PTHR22775">
    <property type="entry name" value="SORTING NEXIN"/>
    <property type="match status" value="1"/>
</dbReference>
<protein>
    <recommendedName>
        <fullName evidence="2">PXA domain-containing protein</fullName>
    </recommendedName>
</protein>
<feature type="region of interest" description="Disordered" evidence="1">
    <location>
        <begin position="484"/>
        <end position="512"/>
    </location>
</feature>
<comment type="caution">
    <text evidence="3">The sequence shown here is derived from an EMBL/GenBank/DDBJ whole genome shotgun (WGS) entry which is preliminary data.</text>
</comment>
<dbReference type="InterPro" id="IPR003114">
    <property type="entry name" value="Phox_assoc"/>
</dbReference>
<evidence type="ECO:0000313" key="4">
    <source>
        <dbReference type="Proteomes" id="UP001162162"/>
    </source>
</evidence>
<dbReference type="Pfam" id="PF02194">
    <property type="entry name" value="PXA"/>
    <property type="match status" value="1"/>
</dbReference>
<evidence type="ECO:0000256" key="1">
    <source>
        <dbReference type="SAM" id="MobiDB-lite"/>
    </source>
</evidence>
<keyword evidence="4" id="KW-1185">Reference proteome</keyword>
<organism evidence="3 4">
    <name type="scientific">Aromia moschata</name>
    <dbReference type="NCBI Taxonomy" id="1265417"/>
    <lineage>
        <taxon>Eukaryota</taxon>
        <taxon>Metazoa</taxon>
        <taxon>Ecdysozoa</taxon>
        <taxon>Arthropoda</taxon>
        <taxon>Hexapoda</taxon>
        <taxon>Insecta</taxon>
        <taxon>Pterygota</taxon>
        <taxon>Neoptera</taxon>
        <taxon>Endopterygota</taxon>
        <taxon>Coleoptera</taxon>
        <taxon>Polyphaga</taxon>
        <taxon>Cucujiformia</taxon>
        <taxon>Chrysomeloidea</taxon>
        <taxon>Cerambycidae</taxon>
        <taxon>Cerambycinae</taxon>
        <taxon>Callichromatini</taxon>
        <taxon>Aromia</taxon>
    </lineage>
</organism>
<dbReference type="EMBL" id="JAPWTK010000011">
    <property type="protein sequence ID" value="KAJ8959853.1"/>
    <property type="molecule type" value="Genomic_DNA"/>
</dbReference>
<feature type="compositionally biased region" description="Basic and acidic residues" evidence="1">
    <location>
        <begin position="499"/>
        <end position="509"/>
    </location>
</feature>
<evidence type="ECO:0000259" key="2">
    <source>
        <dbReference type="Pfam" id="PF02194"/>
    </source>
</evidence>
<sequence length="549" mass="62707">MCVTFVGLHKLLQKNEPLELSFGKCGEKQKELPKQKSELKPNPERVKMLTKDIDKYFISKWYNNISKDYDFTDESKLFLEEVINRLVEVQLAVNNKVLLHGILNIYLKHLKEFRRSLKRKEKYSGGIEELYRYSHICSCSSSKPKDYFIHQLTTNLLRHFINSELWNSLPCHVLISILARKLLAYMLNLTSDPEILNYILLNAIASKDVREKYKLNEYGRIHITQSHDTTNTKEKTTAETIKPEINKESEKKDADEGSKGADSLQKEKPNDKKVDTAEEPIEQIITEKRVVSDPVKIYESKSRNVRTWNDSKDLTLGISLGQDPLDIMQNTGEPGRTVGRSTFWDAVFITTNKERNILSYLETSIFYSKSGHSRWVSPTAANILLNEVRHTTQSTMEGLKSSIKPFSDATVHTLHNIKDLQESTVNNALHKIGDFQNGHCFRMRLAGMVEGILDFGRAGLRKGLRLTGLQDNIENAKATLHLAPTAGKQQPKKKTTRLTRSDSPDKSSLEDGMESVWINPSKSIRPILMDKYCCNTETCFANQVAIIRI</sequence>
<feature type="domain" description="PXA" evidence="2">
    <location>
        <begin position="53"/>
        <end position="201"/>
    </location>
</feature>
<feature type="compositionally biased region" description="Basic and acidic residues" evidence="1">
    <location>
        <begin position="230"/>
        <end position="276"/>
    </location>
</feature>
<accession>A0AAV8Z7U7</accession>
<dbReference type="Proteomes" id="UP001162162">
    <property type="component" value="Unassembled WGS sequence"/>
</dbReference>
<reference evidence="3" key="1">
    <citation type="journal article" date="2023" name="Insect Mol. Biol.">
        <title>Genome sequencing provides insights into the evolution of gene families encoding plant cell wall-degrading enzymes in longhorned beetles.</title>
        <authorList>
            <person name="Shin N.R."/>
            <person name="Okamura Y."/>
            <person name="Kirsch R."/>
            <person name="Pauchet Y."/>
        </authorList>
    </citation>
    <scope>NUCLEOTIDE SEQUENCE</scope>
    <source>
        <strain evidence="3">AMC_N1</strain>
    </source>
</reference>
<dbReference type="AlphaFoldDB" id="A0AAV8Z7U7"/>
<dbReference type="GO" id="GO:0035091">
    <property type="term" value="F:phosphatidylinositol binding"/>
    <property type="evidence" value="ECO:0007669"/>
    <property type="project" value="TreeGrafter"/>
</dbReference>
<gene>
    <name evidence="3" type="ORF">NQ318_011586</name>
</gene>
<dbReference type="PANTHER" id="PTHR22775:SF48">
    <property type="entry name" value="SORTING NEXIN-25"/>
    <property type="match status" value="1"/>
</dbReference>
<evidence type="ECO:0000313" key="3">
    <source>
        <dbReference type="EMBL" id="KAJ8959853.1"/>
    </source>
</evidence>
<feature type="region of interest" description="Disordered" evidence="1">
    <location>
        <begin position="226"/>
        <end position="280"/>
    </location>
</feature>